<dbReference type="CDD" id="cd00086">
    <property type="entry name" value="homeodomain"/>
    <property type="match status" value="1"/>
</dbReference>
<evidence type="ECO:0000256" key="9">
    <source>
        <dbReference type="ARBA" id="ARBA00068739"/>
    </source>
</evidence>
<dbReference type="InterPro" id="IPR020479">
    <property type="entry name" value="HD_metazoa"/>
</dbReference>
<feature type="DNA-binding region" description="Homeobox" evidence="10">
    <location>
        <begin position="172"/>
        <end position="231"/>
    </location>
</feature>
<evidence type="ECO:0000256" key="10">
    <source>
        <dbReference type="PROSITE-ProRule" id="PRU00108"/>
    </source>
</evidence>
<evidence type="ECO:0000256" key="8">
    <source>
        <dbReference type="ARBA" id="ARBA00056641"/>
    </source>
</evidence>
<evidence type="ECO:0000256" key="11">
    <source>
        <dbReference type="RuleBase" id="RU000682"/>
    </source>
</evidence>
<evidence type="ECO:0000256" key="12">
    <source>
        <dbReference type="SAM" id="MobiDB-lite"/>
    </source>
</evidence>
<evidence type="ECO:0000313" key="15">
    <source>
        <dbReference type="Proteomes" id="UP000037069"/>
    </source>
</evidence>
<feature type="region of interest" description="Disordered" evidence="12">
    <location>
        <begin position="1"/>
        <end position="32"/>
    </location>
</feature>
<evidence type="ECO:0000256" key="6">
    <source>
        <dbReference type="ARBA" id="ARBA00023242"/>
    </source>
</evidence>
<keyword evidence="5 10" id="KW-0371">Homeobox</keyword>
<comment type="function">
    <text evidence="8">Required to establish the unique cell identity of photoreceptors R2 and R5 and consequently for ommatidial assembly in the developing eye imaginal disk. Repression of expression in R8 photoreceptor by senseless (sens) is an essential mechanism of R8 cell fate determination.</text>
</comment>
<evidence type="ECO:0000256" key="5">
    <source>
        <dbReference type="ARBA" id="ARBA00023155"/>
    </source>
</evidence>
<evidence type="ECO:0000256" key="2">
    <source>
        <dbReference type="ARBA" id="ARBA00022473"/>
    </source>
</evidence>
<evidence type="ECO:0000256" key="4">
    <source>
        <dbReference type="ARBA" id="ARBA00023125"/>
    </source>
</evidence>
<keyword evidence="7" id="KW-0844">Vision</keyword>
<feature type="region of interest" description="Disordered" evidence="12">
    <location>
        <begin position="46"/>
        <end position="107"/>
    </location>
</feature>
<dbReference type="OMA" id="TMPANIN"/>
<evidence type="ECO:0000256" key="3">
    <source>
        <dbReference type="ARBA" id="ARBA00022606"/>
    </source>
</evidence>
<sequence length="385" mass="42974">MLPLNTPNTHNNEGHFINRSTNVSGKTQIRPSSPRQFFARIYGHLENKSNNNNPHSSGDNLTPITPISNLRSNDISSFTHLPQSASPACDTNYQSDGASTSSPDISISDERVDNNCVSFNASCTSQDYSKPDLNNVLSSTFVGLPFGFPSETPFSAGLTAFLARRRRKEGRQRRQRTTFSNEQTLRLEVEFHRNEYISRSKRFELAESLGLSETQIKIWFQNRRAKDKRIEKAQIDQQYRNFVVANGFMNSIMGHNAAYSPTALQQNFYTPQPQQQPSQHLNITMPANINTSQIGPKPTTITPSSQQTQIHHNAHTQLISSSRRLNNDALINNSNVLTNANNNYIDINSFHKQESVGASSSANSLCNDGTSTGNNCNFNKLINSC</sequence>
<dbReference type="GO" id="GO:0000981">
    <property type="term" value="F:DNA-binding transcription factor activity, RNA polymerase II-specific"/>
    <property type="evidence" value="ECO:0007669"/>
    <property type="project" value="InterPro"/>
</dbReference>
<dbReference type="Pfam" id="PF00046">
    <property type="entry name" value="Homeodomain"/>
    <property type="match status" value="1"/>
</dbReference>
<dbReference type="PROSITE" id="PS50071">
    <property type="entry name" value="HOMEOBOX_2"/>
    <property type="match status" value="1"/>
</dbReference>
<dbReference type="InterPro" id="IPR017970">
    <property type="entry name" value="Homeobox_CS"/>
</dbReference>
<protein>
    <recommendedName>
        <fullName evidence="9">Homeobox protein rough</fullName>
    </recommendedName>
</protein>
<feature type="compositionally biased region" description="Polar residues" evidence="12">
    <location>
        <begin position="1"/>
        <end position="11"/>
    </location>
</feature>
<evidence type="ECO:0000256" key="7">
    <source>
        <dbReference type="ARBA" id="ARBA00023305"/>
    </source>
</evidence>
<dbReference type="PANTHER" id="PTHR24333:SF8">
    <property type="entry name" value="HOMEOBOX PROTEIN CEH-62"/>
    <property type="match status" value="1"/>
</dbReference>
<dbReference type="SUPFAM" id="SSF46689">
    <property type="entry name" value="Homeodomain-like"/>
    <property type="match status" value="1"/>
</dbReference>
<evidence type="ECO:0000313" key="14">
    <source>
        <dbReference type="EMBL" id="KNC34501.1"/>
    </source>
</evidence>
<dbReference type="GO" id="GO:0007601">
    <property type="term" value="P:visual perception"/>
    <property type="evidence" value="ECO:0007669"/>
    <property type="project" value="UniProtKB-KW"/>
</dbReference>
<keyword evidence="2" id="KW-0217">Developmental protein</keyword>
<evidence type="ECO:0000259" key="13">
    <source>
        <dbReference type="PROSITE" id="PS50071"/>
    </source>
</evidence>
<feature type="domain" description="Homeobox" evidence="13">
    <location>
        <begin position="170"/>
        <end position="230"/>
    </location>
</feature>
<dbReference type="InterPro" id="IPR009057">
    <property type="entry name" value="Homeodomain-like_sf"/>
</dbReference>
<dbReference type="InterPro" id="IPR001356">
    <property type="entry name" value="HD"/>
</dbReference>
<dbReference type="EMBL" id="JRES01000062">
    <property type="protein sequence ID" value="KNC34501.1"/>
    <property type="molecule type" value="Genomic_DNA"/>
</dbReference>
<dbReference type="GO" id="GO:0048513">
    <property type="term" value="P:animal organ development"/>
    <property type="evidence" value="ECO:0007669"/>
    <property type="project" value="UniProtKB-ARBA"/>
</dbReference>
<dbReference type="PROSITE" id="PS00027">
    <property type="entry name" value="HOMEOBOX_1"/>
    <property type="match status" value="1"/>
</dbReference>
<dbReference type="Gene3D" id="1.10.10.60">
    <property type="entry name" value="Homeodomain-like"/>
    <property type="match status" value="1"/>
</dbReference>
<evidence type="ECO:0000256" key="1">
    <source>
        <dbReference type="ARBA" id="ARBA00004123"/>
    </source>
</evidence>
<dbReference type="Proteomes" id="UP000037069">
    <property type="component" value="Unassembled WGS sequence"/>
</dbReference>
<dbReference type="PRINTS" id="PR00031">
    <property type="entry name" value="HTHREPRESSR"/>
</dbReference>
<dbReference type="PRINTS" id="PR00024">
    <property type="entry name" value="HOMEOBOX"/>
</dbReference>
<accession>A0A0L0CQH6</accession>
<dbReference type="GO" id="GO:0048663">
    <property type="term" value="P:neuron fate commitment"/>
    <property type="evidence" value="ECO:0007669"/>
    <property type="project" value="UniProtKB-ARBA"/>
</dbReference>
<dbReference type="AlphaFoldDB" id="A0A0L0CQH6"/>
<dbReference type="SMART" id="SM00389">
    <property type="entry name" value="HOX"/>
    <property type="match status" value="1"/>
</dbReference>
<reference evidence="14 15" key="1">
    <citation type="journal article" date="2015" name="Nat. Commun.">
        <title>Lucilia cuprina genome unlocks parasitic fly biology to underpin future interventions.</title>
        <authorList>
            <person name="Anstead C.A."/>
            <person name="Korhonen P.K."/>
            <person name="Young N.D."/>
            <person name="Hall R.S."/>
            <person name="Jex A.R."/>
            <person name="Murali S.C."/>
            <person name="Hughes D.S."/>
            <person name="Lee S.F."/>
            <person name="Perry T."/>
            <person name="Stroehlein A.J."/>
            <person name="Ansell B.R."/>
            <person name="Breugelmans B."/>
            <person name="Hofmann A."/>
            <person name="Qu J."/>
            <person name="Dugan S."/>
            <person name="Lee S.L."/>
            <person name="Chao H."/>
            <person name="Dinh H."/>
            <person name="Han Y."/>
            <person name="Doddapaneni H.V."/>
            <person name="Worley K.C."/>
            <person name="Muzny D.M."/>
            <person name="Ioannidis P."/>
            <person name="Waterhouse R.M."/>
            <person name="Zdobnov E.M."/>
            <person name="James P.J."/>
            <person name="Bagnall N.H."/>
            <person name="Kotze A.C."/>
            <person name="Gibbs R.A."/>
            <person name="Richards S."/>
            <person name="Batterham P."/>
            <person name="Gasser R.B."/>
        </authorList>
    </citation>
    <scope>NUCLEOTIDE SEQUENCE [LARGE SCALE GENOMIC DNA]</scope>
    <source>
        <strain evidence="14 15">LS</strain>
        <tissue evidence="14">Full body</tissue>
    </source>
</reference>
<keyword evidence="6 10" id="KW-0539">Nucleus</keyword>
<dbReference type="InterPro" id="IPR050848">
    <property type="entry name" value="Homeobox_TF"/>
</dbReference>
<dbReference type="GO" id="GO:0005634">
    <property type="term" value="C:nucleus"/>
    <property type="evidence" value="ECO:0007669"/>
    <property type="project" value="UniProtKB-SubCell"/>
</dbReference>
<name>A0A0L0CQH6_LUCCU</name>
<proteinExistence type="predicted"/>
<dbReference type="GO" id="GO:0003677">
    <property type="term" value="F:DNA binding"/>
    <property type="evidence" value="ECO:0007669"/>
    <property type="project" value="UniProtKB-UniRule"/>
</dbReference>
<dbReference type="OrthoDB" id="6159439at2759"/>
<dbReference type="PANTHER" id="PTHR24333">
    <property type="entry name" value="HOMEO BOX HB9 LIKE A-RELATED"/>
    <property type="match status" value="1"/>
</dbReference>
<dbReference type="InterPro" id="IPR000047">
    <property type="entry name" value="HTH_motif"/>
</dbReference>
<feature type="compositionally biased region" description="Polar residues" evidence="12">
    <location>
        <begin position="18"/>
        <end position="32"/>
    </location>
</feature>
<organism evidence="14 15">
    <name type="scientific">Lucilia cuprina</name>
    <name type="common">Green bottle fly</name>
    <name type="synonym">Australian sheep blowfly</name>
    <dbReference type="NCBI Taxonomy" id="7375"/>
    <lineage>
        <taxon>Eukaryota</taxon>
        <taxon>Metazoa</taxon>
        <taxon>Ecdysozoa</taxon>
        <taxon>Arthropoda</taxon>
        <taxon>Hexapoda</taxon>
        <taxon>Insecta</taxon>
        <taxon>Pterygota</taxon>
        <taxon>Neoptera</taxon>
        <taxon>Endopterygota</taxon>
        <taxon>Diptera</taxon>
        <taxon>Brachycera</taxon>
        <taxon>Muscomorpha</taxon>
        <taxon>Oestroidea</taxon>
        <taxon>Calliphoridae</taxon>
        <taxon>Luciliinae</taxon>
        <taxon>Lucilia</taxon>
    </lineage>
</organism>
<keyword evidence="4 10" id="KW-0238">DNA-binding</keyword>
<dbReference type="FunFam" id="1.10.10.60:FF:000417">
    <property type="entry name" value="Even-skipped homeobox 1"/>
    <property type="match status" value="1"/>
</dbReference>
<comment type="subcellular location">
    <subcellularLocation>
        <location evidence="1 10 11">Nucleus</location>
    </subcellularLocation>
</comment>
<comment type="caution">
    <text evidence="14">The sequence shown here is derived from an EMBL/GenBank/DDBJ whole genome shotgun (WGS) entry which is preliminary data.</text>
</comment>
<keyword evidence="15" id="KW-1185">Reference proteome</keyword>
<keyword evidence="3" id="KW-0716">Sensory transduction</keyword>
<gene>
    <name evidence="14" type="ORF">FF38_02752</name>
</gene>
<feature type="compositionally biased region" description="Polar residues" evidence="12">
    <location>
        <begin position="48"/>
        <end position="105"/>
    </location>
</feature>